<evidence type="ECO:0000256" key="1">
    <source>
        <dbReference type="SAM" id="MobiDB-lite"/>
    </source>
</evidence>
<dbReference type="AlphaFoldDB" id="A0A1S2LBD5"/>
<gene>
    <name evidence="2" type="ORF">AWH56_17640</name>
</gene>
<sequence>MFPQRSRMLQQQQFQQYQVPQQMIGYPQRQPRRGLFGGARQGGFQNPTSQAPMQYYQQPQRQGLFPYQQQVPAQQAPKQSIFRNEQGQIDFQKISGGVQTAMGLVNQVSPMMKMLGGFLK</sequence>
<accession>A0A1S2LBD5</accession>
<dbReference type="Pfam" id="PF14179">
    <property type="entry name" value="YppG"/>
    <property type="match status" value="1"/>
</dbReference>
<dbReference type="InterPro" id="IPR025555">
    <property type="entry name" value="YppG"/>
</dbReference>
<dbReference type="EMBL" id="LQXD01000152">
    <property type="protein sequence ID" value="OIJ09550.1"/>
    <property type="molecule type" value="Genomic_DNA"/>
</dbReference>
<proteinExistence type="predicted"/>
<reference evidence="2" key="1">
    <citation type="submission" date="2016-10" db="EMBL/GenBank/DDBJ databases">
        <title>Draft genome sequences of four alkaliphilic bacteria belonging to the Anaerobacillus genus.</title>
        <authorList>
            <person name="Bassil N.M."/>
            <person name="Lloyd J.R."/>
        </authorList>
    </citation>
    <scope>NUCLEOTIDE SEQUENCE [LARGE SCALE GENOMIC DNA]</scope>
    <source>
        <strain evidence="2">NB2006</strain>
    </source>
</reference>
<comment type="caution">
    <text evidence="2">The sequence shown here is derived from an EMBL/GenBank/DDBJ whole genome shotgun (WGS) entry which is preliminary data.</text>
</comment>
<dbReference type="OrthoDB" id="2456726at2"/>
<dbReference type="KEGG" id="aia:AWH56_013070"/>
<evidence type="ECO:0000313" key="2">
    <source>
        <dbReference type="EMBL" id="OIJ09550.1"/>
    </source>
</evidence>
<name>A0A1S2LBD5_9BACI</name>
<organism evidence="2">
    <name type="scientific">Anaerobacillus isosaccharinicus</name>
    <dbReference type="NCBI Taxonomy" id="1532552"/>
    <lineage>
        <taxon>Bacteria</taxon>
        <taxon>Bacillati</taxon>
        <taxon>Bacillota</taxon>
        <taxon>Bacilli</taxon>
        <taxon>Bacillales</taxon>
        <taxon>Bacillaceae</taxon>
        <taxon>Anaerobacillus</taxon>
    </lineage>
</organism>
<feature type="region of interest" description="Disordered" evidence="1">
    <location>
        <begin position="28"/>
        <end position="51"/>
    </location>
</feature>
<protein>
    <submittedName>
        <fullName evidence="2">Uncharacterized protein</fullName>
    </submittedName>
</protein>